<evidence type="ECO:0000313" key="1">
    <source>
        <dbReference type="EMBL" id="GFY81590.1"/>
    </source>
</evidence>
<sequence length="170" mass="19379">MDQNLSFLHYLEVALAILPHLSQSKAYIYRVPKELRKDNEYHYTLTTVFIGPFHAAIPSLDAADGRQLKYRALNHLLDRTQTTLSSLFSTLKRMKEEARLFYAVTVDLSSDEFVELMLLDGCFILALHASDYQILVDRSPALLLPFLLEVERGLAELFESDKACGSRPDI</sequence>
<gene>
    <name evidence="1" type="ORF">Acr_01g0013990</name>
</gene>
<organism evidence="1 2">
    <name type="scientific">Actinidia rufa</name>
    <dbReference type="NCBI Taxonomy" id="165716"/>
    <lineage>
        <taxon>Eukaryota</taxon>
        <taxon>Viridiplantae</taxon>
        <taxon>Streptophyta</taxon>
        <taxon>Embryophyta</taxon>
        <taxon>Tracheophyta</taxon>
        <taxon>Spermatophyta</taxon>
        <taxon>Magnoliopsida</taxon>
        <taxon>eudicotyledons</taxon>
        <taxon>Gunneridae</taxon>
        <taxon>Pentapetalae</taxon>
        <taxon>asterids</taxon>
        <taxon>Ericales</taxon>
        <taxon>Actinidiaceae</taxon>
        <taxon>Actinidia</taxon>
    </lineage>
</organism>
<proteinExistence type="predicted"/>
<accession>A0A7J0E598</accession>
<dbReference type="Pfam" id="PF03140">
    <property type="entry name" value="DUF247"/>
    <property type="match status" value="1"/>
</dbReference>
<keyword evidence="2" id="KW-1185">Reference proteome</keyword>
<dbReference type="PANTHER" id="PTHR31170">
    <property type="entry name" value="BNAC04G53230D PROTEIN"/>
    <property type="match status" value="1"/>
</dbReference>
<name>A0A7J0E598_9ERIC</name>
<reference evidence="1 2" key="1">
    <citation type="submission" date="2019-07" db="EMBL/GenBank/DDBJ databases">
        <title>De Novo Assembly of kiwifruit Actinidia rufa.</title>
        <authorList>
            <person name="Sugita-Konishi S."/>
            <person name="Sato K."/>
            <person name="Mori E."/>
            <person name="Abe Y."/>
            <person name="Kisaki G."/>
            <person name="Hamano K."/>
            <person name="Suezawa K."/>
            <person name="Otani M."/>
            <person name="Fukuda T."/>
            <person name="Manabe T."/>
            <person name="Gomi K."/>
            <person name="Tabuchi M."/>
            <person name="Akimitsu K."/>
            <person name="Kataoka I."/>
        </authorList>
    </citation>
    <scope>NUCLEOTIDE SEQUENCE [LARGE SCALE GENOMIC DNA]</scope>
    <source>
        <strain evidence="2">cv. Fuchu</strain>
    </source>
</reference>
<dbReference type="InterPro" id="IPR004158">
    <property type="entry name" value="DUF247_pln"/>
</dbReference>
<dbReference type="AlphaFoldDB" id="A0A7J0E598"/>
<comment type="caution">
    <text evidence="1">The sequence shown here is derived from an EMBL/GenBank/DDBJ whole genome shotgun (WGS) entry which is preliminary data.</text>
</comment>
<protein>
    <submittedName>
        <fullName evidence="1">Uncharacterized protein</fullName>
    </submittedName>
</protein>
<evidence type="ECO:0000313" key="2">
    <source>
        <dbReference type="Proteomes" id="UP000585474"/>
    </source>
</evidence>
<dbReference type="Proteomes" id="UP000585474">
    <property type="component" value="Unassembled WGS sequence"/>
</dbReference>
<dbReference type="OrthoDB" id="1658484at2759"/>
<dbReference type="EMBL" id="BJWL01000001">
    <property type="protein sequence ID" value="GFY81590.1"/>
    <property type="molecule type" value="Genomic_DNA"/>
</dbReference>